<sequence length="203" mass="22811">MFAFIRKRINSMIIHLEGGGKTSLYARKLAKKCNVDIGMHSYGSCFDSQFNVGGKVKVGRYCSFGPNVRYFGGNHPITHAVMTPYFYKKEWGYDVQDISRQELRVGNDVWIGYGTIITSSCKVIGNGAVIGAGAIVTKDVPPYAIVMGVPAKITTYRFSEETQEKLERSKWWELEPDALIMYYDIINQPEKWAEAIIKDCGGN</sequence>
<gene>
    <name evidence="1" type="ORF">G5B36_29190</name>
</gene>
<proteinExistence type="predicted"/>
<organism evidence="1 2">
    <name type="scientific">Enterocloster aldenensis</name>
    <dbReference type="NCBI Taxonomy" id="358742"/>
    <lineage>
        <taxon>Bacteria</taxon>
        <taxon>Bacillati</taxon>
        <taxon>Bacillota</taxon>
        <taxon>Clostridia</taxon>
        <taxon>Lachnospirales</taxon>
        <taxon>Lachnospiraceae</taxon>
        <taxon>Enterocloster</taxon>
    </lineage>
</organism>
<keyword evidence="2" id="KW-1185">Reference proteome</keyword>
<comment type="caution">
    <text evidence="1">The sequence shown here is derived from an EMBL/GenBank/DDBJ whole genome shotgun (WGS) entry which is preliminary data.</text>
</comment>
<reference evidence="1 2" key="1">
    <citation type="journal article" date="2020" name="Cell Host Microbe">
        <title>Functional and Genomic Variation between Human-Derived Isolates of Lachnospiraceae Reveals Inter- and Intra-Species Diversity.</title>
        <authorList>
            <person name="Sorbara M.T."/>
            <person name="Littmann E.R."/>
            <person name="Fontana E."/>
            <person name="Moody T.U."/>
            <person name="Kohout C.E."/>
            <person name="Gjonbalaj M."/>
            <person name="Eaton V."/>
            <person name="Seok R."/>
            <person name="Leiner I.M."/>
            <person name="Pamer E.G."/>
        </authorList>
    </citation>
    <scope>NUCLEOTIDE SEQUENCE [LARGE SCALE GENOMIC DNA]</scope>
    <source>
        <strain evidence="1 2">MSK.1.17</strain>
    </source>
</reference>
<dbReference type="InterPro" id="IPR011004">
    <property type="entry name" value="Trimer_LpxA-like_sf"/>
</dbReference>
<dbReference type="Proteomes" id="UP000669239">
    <property type="component" value="Unassembled WGS sequence"/>
</dbReference>
<dbReference type="RefSeq" id="WP_165641006.1">
    <property type="nucleotide sequence ID" value="NZ_JAAITT010000100.1"/>
</dbReference>
<accession>A0ABX2HT84</accession>
<dbReference type="SUPFAM" id="SSF51161">
    <property type="entry name" value="Trimeric LpxA-like enzymes"/>
    <property type="match status" value="1"/>
</dbReference>
<dbReference type="CDD" id="cd03349">
    <property type="entry name" value="LbH_XAT"/>
    <property type="match status" value="1"/>
</dbReference>
<dbReference type="Gene3D" id="2.160.10.10">
    <property type="entry name" value="Hexapeptide repeat proteins"/>
    <property type="match status" value="1"/>
</dbReference>
<dbReference type="PANTHER" id="PTHR43300">
    <property type="entry name" value="ACETYLTRANSFERASE"/>
    <property type="match status" value="1"/>
</dbReference>
<evidence type="ECO:0000313" key="2">
    <source>
        <dbReference type="Proteomes" id="UP000669239"/>
    </source>
</evidence>
<dbReference type="PANTHER" id="PTHR43300:SF11">
    <property type="entry name" value="ACETYLTRANSFERASE RV3034C-RELATED"/>
    <property type="match status" value="1"/>
</dbReference>
<evidence type="ECO:0000313" key="1">
    <source>
        <dbReference type="EMBL" id="NSJ52711.1"/>
    </source>
</evidence>
<dbReference type="InterPro" id="IPR050179">
    <property type="entry name" value="Trans_hexapeptide_repeat"/>
</dbReference>
<protein>
    <submittedName>
        <fullName evidence="1">CatB-related O-acetyltransferase</fullName>
    </submittedName>
</protein>
<name>A0ABX2HT84_9FIRM</name>
<dbReference type="EMBL" id="JAAITT010000100">
    <property type="protein sequence ID" value="NSJ52711.1"/>
    <property type="molecule type" value="Genomic_DNA"/>
</dbReference>